<dbReference type="Proteomes" id="UP000006746">
    <property type="component" value="Unassembled WGS sequence"/>
</dbReference>
<proteinExistence type="predicted"/>
<dbReference type="eggNOG" id="COG1247">
    <property type="taxonomic scope" value="Bacteria"/>
</dbReference>
<dbReference type="CDD" id="cd04301">
    <property type="entry name" value="NAT_SF"/>
    <property type="match status" value="1"/>
</dbReference>
<dbReference type="GO" id="GO:0016747">
    <property type="term" value="F:acyltransferase activity, transferring groups other than amino-acyl groups"/>
    <property type="evidence" value="ECO:0007669"/>
    <property type="project" value="InterPro"/>
</dbReference>
<name>K2JPB4_9PROT</name>
<accession>K2JPB4</accession>
<evidence type="ECO:0000313" key="2">
    <source>
        <dbReference type="EMBL" id="EKE72304.1"/>
    </source>
</evidence>
<dbReference type="EMBL" id="AMRL01000020">
    <property type="protein sequence ID" value="EKE72304.1"/>
    <property type="molecule type" value="Genomic_DNA"/>
</dbReference>
<comment type="caution">
    <text evidence="2">The sequence shown here is derived from an EMBL/GenBank/DDBJ whole genome shotgun (WGS) entry which is preliminary data.</text>
</comment>
<dbReference type="PANTHER" id="PTHR43072:SF8">
    <property type="entry name" value="ACYLTRANSFERASE FABY-RELATED"/>
    <property type="match status" value="1"/>
</dbReference>
<dbReference type="PROSITE" id="PS51186">
    <property type="entry name" value="GNAT"/>
    <property type="match status" value="1"/>
</dbReference>
<keyword evidence="3" id="KW-1185">Reference proteome</keyword>
<evidence type="ECO:0000313" key="3">
    <source>
        <dbReference type="Proteomes" id="UP000006746"/>
    </source>
</evidence>
<dbReference type="PATRIC" id="fig|1207063.3.peg.2840"/>
<dbReference type="PANTHER" id="PTHR43072">
    <property type="entry name" value="N-ACETYLTRANSFERASE"/>
    <property type="match status" value="1"/>
</dbReference>
<dbReference type="STRING" id="1207063.P24_14060"/>
<keyword evidence="2" id="KW-0808">Transferase</keyword>
<dbReference type="RefSeq" id="WP_008945416.1">
    <property type="nucleotide sequence ID" value="NZ_AMRL01000020.1"/>
</dbReference>
<feature type="domain" description="N-acetyltransferase" evidence="1">
    <location>
        <begin position="6"/>
        <end position="169"/>
    </location>
</feature>
<dbReference type="Gene3D" id="3.40.630.30">
    <property type="match status" value="1"/>
</dbReference>
<reference evidence="2 3" key="1">
    <citation type="journal article" date="2012" name="J. Bacteriol.">
        <title>Genome Sequence of Oceanibaculum indicum Type Strain P24.</title>
        <authorList>
            <person name="Lai Q."/>
            <person name="Shao Z."/>
        </authorList>
    </citation>
    <scope>NUCLEOTIDE SEQUENCE [LARGE SCALE GENOMIC DNA]</scope>
    <source>
        <strain evidence="2 3">P24</strain>
    </source>
</reference>
<protein>
    <submittedName>
        <fullName evidence="2">Phosphinothricin N-acetyltransferase</fullName>
    </submittedName>
</protein>
<sequence length="180" mass="19667">MNLDTIVVRDAREADIPAIRAIYAHHVQHGLASFEETPPDEAEMLRRFRTLKEGGFPYLAAELAGDLVGYSYAGQYRPRPAYRYSVEDSVYVRDGMAGKGVGRALLTALLARCTDMGFRQMIAIIGDSGNHGSIGLHQALGFKDVGTIRSVGFKHGRWVDSVLLQRALGEGDTSLPSSRS</sequence>
<evidence type="ECO:0000259" key="1">
    <source>
        <dbReference type="PROSITE" id="PS51186"/>
    </source>
</evidence>
<gene>
    <name evidence="2" type="ORF">P24_14060</name>
</gene>
<dbReference type="InterPro" id="IPR000182">
    <property type="entry name" value="GNAT_dom"/>
</dbReference>
<dbReference type="AlphaFoldDB" id="K2JPB4"/>
<dbReference type="SUPFAM" id="SSF55729">
    <property type="entry name" value="Acyl-CoA N-acyltransferases (Nat)"/>
    <property type="match status" value="1"/>
</dbReference>
<organism evidence="2 3">
    <name type="scientific">Oceanibaculum indicum P24</name>
    <dbReference type="NCBI Taxonomy" id="1207063"/>
    <lineage>
        <taxon>Bacteria</taxon>
        <taxon>Pseudomonadati</taxon>
        <taxon>Pseudomonadota</taxon>
        <taxon>Alphaproteobacteria</taxon>
        <taxon>Rhodospirillales</taxon>
        <taxon>Oceanibaculaceae</taxon>
        <taxon>Oceanibaculum</taxon>
    </lineage>
</organism>
<dbReference type="Pfam" id="PF13420">
    <property type="entry name" value="Acetyltransf_4"/>
    <property type="match status" value="1"/>
</dbReference>
<dbReference type="InterPro" id="IPR016181">
    <property type="entry name" value="Acyl_CoA_acyltransferase"/>
</dbReference>